<dbReference type="PROSITE" id="PS50928">
    <property type="entry name" value="ABC_TM1"/>
    <property type="match status" value="1"/>
</dbReference>
<feature type="transmembrane region" description="Helical" evidence="7">
    <location>
        <begin position="58"/>
        <end position="79"/>
    </location>
</feature>
<comment type="subcellular location">
    <subcellularLocation>
        <location evidence="1">Cell membrane</location>
        <topology evidence="1">Multi-pass membrane protein</topology>
    </subcellularLocation>
</comment>
<dbReference type="PANTHER" id="PTHR43376">
    <property type="entry name" value="OLIGOPEPTIDE TRANSPORT SYSTEM PERMEASE PROTEIN"/>
    <property type="match status" value="1"/>
</dbReference>
<dbReference type="SUPFAM" id="SSF161098">
    <property type="entry name" value="MetI-like"/>
    <property type="match status" value="1"/>
</dbReference>
<dbReference type="Pfam" id="PF19300">
    <property type="entry name" value="BPD_transp_1_N"/>
    <property type="match status" value="1"/>
</dbReference>
<dbReference type="InterPro" id="IPR035906">
    <property type="entry name" value="MetI-like_sf"/>
</dbReference>
<dbReference type="GO" id="GO:0005886">
    <property type="term" value="C:plasma membrane"/>
    <property type="evidence" value="ECO:0007669"/>
    <property type="project" value="UniProtKB-SubCell"/>
</dbReference>
<evidence type="ECO:0000256" key="6">
    <source>
        <dbReference type="ARBA" id="ARBA00023136"/>
    </source>
</evidence>
<evidence type="ECO:0000256" key="3">
    <source>
        <dbReference type="ARBA" id="ARBA00022475"/>
    </source>
</evidence>
<evidence type="ECO:0000256" key="5">
    <source>
        <dbReference type="ARBA" id="ARBA00022989"/>
    </source>
</evidence>
<evidence type="ECO:0000256" key="7">
    <source>
        <dbReference type="SAM" id="Phobius"/>
    </source>
</evidence>
<keyword evidence="4 7" id="KW-0812">Transmembrane</keyword>
<comment type="caution">
    <text evidence="9">The sequence shown here is derived from an EMBL/GenBank/DDBJ whole genome shotgun (WGS) entry which is preliminary data.</text>
</comment>
<reference evidence="9" key="1">
    <citation type="journal article" date="2014" name="Front. Microbiol.">
        <title>High frequency of phylogenetically diverse reductive dehalogenase-homologous genes in deep subseafloor sedimentary metagenomes.</title>
        <authorList>
            <person name="Kawai M."/>
            <person name="Futagami T."/>
            <person name="Toyoda A."/>
            <person name="Takaki Y."/>
            <person name="Nishi S."/>
            <person name="Hori S."/>
            <person name="Arai W."/>
            <person name="Tsubouchi T."/>
            <person name="Morono Y."/>
            <person name="Uchiyama I."/>
            <person name="Ito T."/>
            <person name="Fujiyama A."/>
            <person name="Inagaki F."/>
            <person name="Takami H."/>
        </authorList>
    </citation>
    <scope>NUCLEOTIDE SEQUENCE</scope>
    <source>
        <strain evidence="9">Expedition CK06-06</strain>
    </source>
</reference>
<dbReference type="EMBL" id="BARU01007884">
    <property type="protein sequence ID" value="GAH33821.1"/>
    <property type="molecule type" value="Genomic_DNA"/>
</dbReference>
<evidence type="ECO:0000259" key="8">
    <source>
        <dbReference type="PROSITE" id="PS50928"/>
    </source>
</evidence>
<feature type="transmembrane region" description="Helical" evidence="7">
    <location>
        <begin position="213"/>
        <end position="234"/>
    </location>
</feature>
<dbReference type="AlphaFoldDB" id="X1EKF6"/>
<dbReference type="InterPro" id="IPR045621">
    <property type="entry name" value="BPD_transp_1_N"/>
</dbReference>
<dbReference type="Gene3D" id="1.10.3720.10">
    <property type="entry name" value="MetI-like"/>
    <property type="match status" value="1"/>
</dbReference>
<keyword evidence="3" id="KW-1003">Cell membrane</keyword>
<accession>X1EKF6</accession>
<dbReference type="CDD" id="cd06261">
    <property type="entry name" value="TM_PBP2"/>
    <property type="match status" value="1"/>
</dbReference>
<protein>
    <recommendedName>
        <fullName evidence="8">ABC transmembrane type-1 domain-containing protein</fullName>
    </recommendedName>
</protein>
<dbReference type="InterPro" id="IPR000515">
    <property type="entry name" value="MetI-like"/>
</dbReference>
<gene>
    <name evidence="9" type="ORF">S03H2_15502</name>
</gene>
<organism evidence="9">
    <name type="scientific">marine sediment metagenome</name>
    <dbReference type="NCBI Taxonomy" id="412755"/>
    <lineage>
        <taxon>unclassified sequences</taxon>
        <taxon>metagenomes</taxon>
        <taxon>ecological metagenomes</taxon>
    </lineage>
</organism>
<feature type="domain" description="ABC transmembrane type-1" evidence="8">
    <location>
        <begin position="58"/>
        <end position="270"/>
    </location>
</feature>
<feature type="transmembrane region" description="Helical" evidence="7">
    <location>
        <begin position="147"/>
        <end position="164"/>
    </location>
</feature>
<keyword evidence="2" id="KW-0813">Transport</keyword>
<keyword evidence="5 7" id="KW-1133">Transmembrane helix</keyword>
<proteinExistence type="predicted"/>
<dbReference type="GO" id="GO:0055085">
    <property type="term" value="P:transmembrane transport"/>
    <property type="evidence" value="ECO:0007669"/>
    <property type="project" value="InterPro"/>
</dbReference>
<evidence type="ECO:0000256" key="1">
    <source>
        <dbReference type="ARBA" id="ARBA00004651"/>
    </source>
</evidence>
<feature type="transmembrane region" description="Helical" evidence="7">
    <location>
        <begin position="100"/>
        <end position="120"/>
    </location>
</feature>
<name>X1EKF6_9ZZZZ</name>
<evidence type="ECO:0000256" key="2">
    <source>
        <dbReference type="ARBA" id="ARBA00022448"/>
    </source>
</evidence>
<evidence type="ECO:0000256" key="4">
    <source>
        <dbReference type="ARBA" id="ARBA00022692"/>
    </source>
</evidence>
<keyword evidence="6 7" id="KW-0472">Membrane</keyword>
<dbReference type="PANTHER" id="PTHR43376:SF1">
    <property type="entry name" value="OLIGOPEPTIDE TRANSPORT SYSTEM PERMEASE PROTEIN"/>
    <property type="match status" value="1"/>
</dbReference>
<dbReference type="Pfam" id="PF00528">
    <property type="entry name" value="BPD_transp_1"/>
    <property type="match status" value="1"/>
</dbReference>
<feature type="transmembrane region" description="Helical" evidence="7">
    <location>
        <begin position="254"/>
        <end position="277"/>
    </location>
</feature>
<sequence>MGDPRIPPDAVEKLRKKYGLDKPLFEQYLHFMGSMYQGEFGYSVTFRKPVFEVILERLPYTVGLLSVAILLSTIFSVFLGAYTAWNRGKKLDIVGTNTALFIRSLPSFWFAMMALLVLGYKFKLFPLFGVKTPGKEYANLFEYLKDLLWHLALPLLTLVIRQIGSTTLYMRGETINVLKEDFITTAKAKGITNRKVLFKHAVRTSLMPMVTVTALRFGGMVSGAIMTETIFALPGTGRLIFQALSNGDYFLLQAAFFMTSIIALAANLIADILYVFIDPRVNL</sequence>
<evidence type="ECO:0000313" key="9">
    <source>
        <dbReference type="EMBL" id="GAH33821.1"/>
    </source>
</evidence>